<dbReference type="Gene3D" id="1.20.1070.10">
    <property type="entry name" value="Rhodopsin 7-helix transmembrane proteins"/>
    <property type="match status" value="2"/>
</dbReference>
<dbReference type="PROSITE" id="PS50262">
    <property type="entry name" value="G_PROTEIN_RECEP_F1_2"/>
    <property type="match status" value="1"/>
</dbReference>
<protein>
    <recommendedName>
        <fullName evidence="6">G-protein coupled receptors family 1 profile domain-containing protein</fullName>
    </recommendedName>
</protein>
<evidence type="ECO:0000256" key="2">
    <source>
        <dbReference type="ARBA" id="ARBA00022692"/>
    </source>
</evidence>
<dbReference type="EMBL" id="CAJOBO010003449">
    <property type="protein sequence ID" value="CAF4493054.1"/>
    <property type="molecule type" value="Genomic_DNA"/>
</dbReference>
<dbReference type="PANTHER" id="PTHR46641:SF25">
    <property type="entry name" value="CNMAMIDE RECEPTOR-RELATED"/>
    <property type="match status" value="1"/>
</dbReference>
<dbReference type="OrthoDB" id="10028321at2759"/>
<feature type="transmembrane region" description="Helical" evidence="5">
    <location>
        <begin position="192"/>
        <end position="218"/>
    </location>
</feature>
<evidence type="ECO:0000313" key="16">
    <source>
        <dbReference type="Proteomes" id="UP000663873"/>
    </source>
</evidence>
<comment type="caution">
    <text evidence="8">The sequence shown here is derived from an EMBL/GenBank/DDBJ whole genome shotgun (WGS) entry which is preliminary data.</text>
</comment>
<evidence type="ECO:0000313" key="10">
    <source>
        <dbReference type="EMBL" id="CAF3649349.1"/>
    </source>
</evidence>
<feature type="transmembrane region" description="Helical" evidence="5">
    <location>
        <begin position="64"/>
        <end position="94"/>
    </location>
</feature>
<evidence type="ECO:0000313" key="15">
    <source>
        <dbReference type="Proteomes" id="UP000663865"/>
    </source>
</evidence>
<evidence type="ECO:0000313" key="12">
    <source>
        <dbReference type="EMBL" id="CAF4493054.1"/>
    </source>
</evidence>
<dbReference type="EMBL" id="CAJNYV010001448">
    <property type="protein sequence ID" value="CAF3422256.1"/>
    <property type="molecule type" value="Genomic_DNA"/>
</dbReference>
<dbReference type="PRINTS" id="PR00237">
    <property type="entry name" value="GPCRRHODOPSN"/>
</dbReference>
<dbReference type="EMBL" id="CAJOBS010002954">
    <property type="protein sequence ID" value="CAF4840697.1"/>
    <property type="molecule type" value="Genomic_DNA"/>
</dbReference>
<dbReference type="Proteomes" id="UP000663872">
    <property type="component" value="Unassembled WGS sequence"/>
</dbReference>
<dbReference type="AlphaFoldDB" id="A0A818BUA8"/>
<dbReference type="EMBL" id="CAJNXB010001113">
    <property type="protein sequence ID" value="CAF3132153.1"/>
    <property type="molecule type" value="Genomic_DNA"/>
</dbReference>
<keyword evidence="16" id="KW-1185">Reference proteome</keyword>
<evidence type="ECO:0000256" key="3">
    <source>
        <dbReference type="ARBA" id="ARBA00022989"/>
    </source>
</evidence>
<gene>
    <name evidence="9" type="ORF">GRG538_LOCUS21851</name>
    <name evidence="12" type="ORF">HFQ381_LOCUS27180</name>
    <name evidence="8" type="ORF">KIK155_LOCUS10051</name>
    <name evidence="10" type="ORF">LUA448_LOCUS32887</name>
    <name evidence="13" type="ORF">QYT958_LOCUS21602</name>
    <name evidence="7" type="ORF">TIS948_LOCUS8617</name>
    <name evidence="14" type="ORF">TOA249_LOCUS26045</name>
    <name evidence="11" type="ORF">UJA718_LOCUS20356</name>
</gene>
<evidence type="ECO:0000256" key="1">
    <source>
        <dbReference type="ARBA" id="ARBA00004370"/>
    </source>
</evidence>
<keyword evidence="3 5" id="KW-1133">Transmembrane helix</keyword>
<evidence type="ECO:0000313" key="14">
    <source>
        <dbReference type="EMBL" id="CAF4840697.1"/>
    </source>
</evidence>
<dbReference type="EMBL" id="CAJOBR010003978">
    <property type="protein sequence ID" value="CAF4760689.1"/>
    <property type="molecule type" value="Genomic_DNA"/>
</dbReference>
<organism evidence="8 15">
    <name type="scientific">Rotaria socialis</name>
    <dbReference type="NCBI Taxonomy" id="392032"/>
    <lineage>
        <taxon>Eukaryota</taxon>
        <taxon>Metazoa</taxon>
        <taxon>Spiralia</taxon>
        <taxon>Gnathifera</taxon>
        <taxon>Rotifera</taxon>
        <taxon>Eurotatoria</taxon>
        <taxon>Bdelloidea</taxon>
        <taxon>Philodinida</taxon>
        <taxon>Philodinidae</taxon>
        <taxon>Rotaria</taxon>
    </lineage>
</organism>
<dbReference type="PANTHER" id="PTHR46641">
    <property type="entry name" value="FMRFAMIDE RECEPTOR-RELATED"/>
    <property type="match status" value="1"/>
</dbReference>
<evidence type="ECO:0000259" key="6">
    <source>
        <dbReference type="PROSITE" id="PS50262"/>
    </source>
</evidence>
<sequence length="448" mass="51388">MSAINNNTAVASNITTGSSNWLLHLSLWSLRILCPLFIIICPILNWACIRVFQSQIYARSSSKWYFIFIAIFDTIYVLVTAPLLFLITLEIYILNWHILLCKSIVFLNYLSCQISAGLLACLSIDRLVATSYISSYRQNCTTNLSKILCLAVISVFSILNSHYLIGYTIDSHGYCSTKHYRWYEKNYTRLNVVYLLSYSIIPFTIIAICNIFIVISVCRNKTNMKKKYDCKPSINLSNISHEQIGSPKAASKKCDKPIKKLKFEQSSTDDTPINENKHEILVSMKNEKVINNLIDSKFNWQCNRNDDLLNTSLLNAKERTNSIETPPSPSEKKEANIRLSGERPLGSSAFSSLTSPTNPQKMCMQLQITISLLVISICFILCTLPNCISTIMIQTYTNDEHVRKFWQAMNFFSVVPLLATHSVNLIFYYLSSKMFRERFKQHYFKKRA</sequence>
<dbReference type="Proteomes" id="UP000663825">
    <property type="component" value="Unassembled WGS sequence"/>
</dbReference>
<evidence type="ECO:0000313" key="11">
    <source>
        <dbReference type="EMBL" id="CAF4418212.1"/>
    </source>
</evidence>
<dbReference type="Proteomes" id="UP000663848">
    <property type="component" value="Unassembled WGS sequence"/>
</dbReference>
<dbReference type="GO" id="GO:0016020">
    <property type="term" value="C:membrane"/>
    <property type="evidence" value="ECO:0007669"/>
    <property type="project" value="UniProtKB-SubCell"/>
</dbReference>
<feature type="transmembrane region" description="Helical" evidence="5">
    <location>
        <begin position="405"/>
        <end position="430"/>
    </location>
</feature>
<dbReference type="InterPro" id="IPR000276">
    <property type="entry name" value="GPCR_Rhodpsn"/>
</dbReference>
<feature type="transmembrane region" description="Helical" evidence="5">
    <location>
        <begin position="370"/>
        <end position="393"/>
    </location>
</feature>
<keyword evidence="4 5" id="KW-0472">Membrane</keyword>
<dbReference type="InterPro" id="IPR052954">
    <property type="entry name" value="GPCR-Ligand_Int"/>
</dbReference>
<dbReference type="Proteomes" id="UP000663838">
    <property type="component" value="Unassembled WGS sequence"/>
</dbReference>
<dbReference type="SUPFAM" id="SSF81321">
    <property type="entry name" value="Family A G protein-coupled receptor-like"/>
    <property type="match status" value="1"/>
</dbReference>
<dbReference type="InterPro" id="IPR017452">
    <property type="entry name" value="GPCR_Rhodpsn_7TM"/>
</dbReference>
<evidence type="ECO:0000256" key="5">
    <source>
        <dbReference type="SAM" id="Phobius"/>
    </source>
</evidence>
<dbReference type="Proteomes" id="UP000663851">
    <property type="component" value="Unassembled WGS sequence"/>
</dbReference>
<dbReference type="EMBL" id="CAJOBP010003774">
    <property type="protein sequence ID" value="CAF4418212.1"/>
    <property type="molecule type" value="Genomic_DNA"/>
</dbReference>
<evidence type="ECO:0000256" key="4">
    <source>
        <dbReference type="ARBA" id="ARBA00023136"/>
    </source>
</evidence>
<feature type="transmembrane region" description="Helical" evidence="5">
    <location>
        <begin position="144"/>
        <end position="165"/>
    </location>
</feature>
<keyword evidence="2 5" id="KW-0812">Transmembrane</keyword>
<evidence type="ECO:0000313" key="13">
    <source>
        <dbReference type="EMBL" id="CAF4760689.1"/>
    </source>
</evidence>
<feature type="transmembrane region" description="Helical" evidence="5">
    <location>
        <begin position="106"/>
        <end position="124"/>
    </location>
</feature>
<dbReference type="EMBL" id="CAJNYD010004942">
    <property type="protein sequence ID" value="CAF3649349.1"/>
    <property type="molecule type" value="Genomic_DNA"/>
</dbReference>
<feature type="domain" description="G-protein coupled receptors family 1 profile" evidence="6">
    <location>
        <begin position="44"/>
        <end position="428"/>
    </location>
</feature>
<reference evidence="8" key="1">
    <citation type="submission" date="2021-02" db="EMBL/GenBank/DDBJ databases">
        <authorList>
            <person name="Nowell W R."/>
        </authorList>
    </citation>
    <scope>NUCLEOTIDE SEQUENCE</scope>
</reference>
<dbReference type="Proteomes" id="UP000663833">
    <property type="component" value="Unassembled WGS sequence"/>
</dbReference>
<evidence type="ECO:0000313" key="9">
    <source>
        <dbReference type="EMBL" id="CAF3583853.1"/>
    </source>
</evidence>
<dbReference type="EMBL" id="CAJNYT010003602">
    <property type="protein sequence ID" value="CAF3583853.1"/>
    <property type="molecule type" value="Genomic_DNA"/>
</dbReference>
<dbReference type="Pfam" id="PF00001">
    <property type="entry name" value="7tm_1"/>
    <property type="match status" value="1"/>
</dbReference>
<evidence type="ECO:0000313" key="7">
    <source>
        <dbReference type="EMBL" id="CAF3132153.1"/>
    </source>
</evidence>
<comment type="subcellular location">
    <subcellularLocation>
        <location evidence="1">Membrane</location>
    </subcellularLocation>
</comment>
<proteinExistence type="predicted"/>
<dbReference type="Proteomes" id="UP000663873">
    <property type="component" value="Unassembled WGS sequence"/>
</dbReference>
<evidence type="ECO:0000313" key="8">
    <source>
        <dbReference type="EMBL" id="CAF3422256.1"/>
    </source>
</evidence>
<name>A0A818BUA8_9BILA</name>
<dbReference type="Proteomes" id="UP000663865">
    <property type="component" value="Unassembled WGS sequence"/>
</dbReference>
<feature type="transmembrane region" description="Helical" evidence="5">
    <location>
        <begin position="28"/>
        <end position="52"/>
    </location>
</feature>
<accession>A0A818BUA8</accession>
<dbReference type="GO" id="GO:0004930">
    <property type="term" value="F:G protein-coupled receptor activity"/>
    <property type="evidence" value="ECO:0007669"/>
    <property type="project" value="InterPro"/>
</dbReference>